<accession>A0A803Q2Y5</accession>
<reference evidence="1" key="1">
    <citation type="submission" date="2018-11" db="EMBL/GenBank/DDBJ databases">
        <authorList>
            <person name="Grassa J C."/>
        </authorList>
    </citation>
    <scope>NUCLEOTIDE SEQUENCE [LARGE SCALE GENOMIC DNA]</scope>
</reference>
<dbReference type="EnsemblPlants" id="evm.model.07.1520">
    <property type="protein sequence ID" value="cds.evm.model.07.1520"/>
    <property type="gene ID" value="evm.TU.07.1520"/>
</dbReference>
<dbReference type="AlphaFoldDB" id="A0A803Q2Y5"/>
<dbReference type="Gramene" id="evm.model.07.1520">
    <property type="protein sequence ID" value="cds.evm.model.07.1520"/>
    <property type="gene ID" value="evm.TU.07.1520"/>
</dbReference>
<proteinExistence type="predicted"/>
<evidence type="ECO:0000313" key="2">
    <source>
        <dbReference type="Proteomes" id="UP000596661"/>
    </source>
</evidence>
<dbReference type="OMA" id="PHHDQRE"/>
<keyword evidence="2" id="KW-1185">Reference proteome</keyword>
<name>A0A803Q2Y5_CANSA</name>
<evidence type="ECO:0000313" key="1">
    <source>
        <dbReference type="EnsemblPlants" id="cds.evm.model.07.1520"/>
    </source>
</evidence>
<reference evidence="1" key="2">
    <citation type="submission" date="2021-03" db="UniProtKB">
        <authorList>
            <consortium name="EnsemblPlants"/>
        </authorList>
    </citation>
    <scope>IDENTIFICATION</scope>
</reference>
<dbReference type="Proteomes" id="UP000596661">
    <property type="component" value="Chromosome 7"/>
</dbReference>
<sequence>MSHCCSRPLHAQVFISDENEQQLNNCDDSYGIIQFHNHDGRDFWSSRRAFLSSYHLSNQQRADQGFKGKLKRSVKELNGVAVAALSNIRHQVSRRRFGVRVFRLTMSLPSFLHVSVRCFTPWLDKKH</sequence>
<protein>
    <submittedName>
        <fullName evidence="1">Uncharacterized protein</fullName>
    </submittedName>
</protein>
<dbReference type="EMBL" id="UZAU01000669">
    <property type="status" value="NOT_ANNOTATED_CDS"/>
    <property type="molecule type" value="Genomic_DNA"/>
</dbReference>
<organism evidence="1 2">
    <name type="scientific">Cannabis sativa</name>
    <name type="common">Hemp</name>
    <name type="synonym">Marijuana</name>
    <dbReference type="NCBI Taxonomy" id="3483"/>
    <lineage>
        <taxon>Eukaryota</taxon>
        <taxon>Viridiplantae</taxon>
        <taxon>Streptophyta</taxon>
        <taxon>Embryophyta</taxon>
        <taxon>Tracheophyta</taxon>
        <taxon>Spermatophyta</taxon>
        <taxon>Magnoliopsida</taxon>
        <taxon>eudicotyledons</taxon>
        <taxon>Gunneridae</taxon>
        <taxon>Pentapetalae</taxon>
        <taxon>rosids</taxon>
        <taxon>fabids</taxon>
        <taxon>Rosales</taxon>
        <taxon>Cannabaceae</taxon>
        <taxon>Cannabis</taxon>
    </lineage>
</organism>